<dbReference type="InterPro" id="IPR008967">
    <property type="entry name" value="p53-like_TF_DNA-bd_sf"/>
</dbReference>
<proteinExistence type="predicted"/>
<evidence type="ECO:0000313" key="3">
    <source>
        <dbReference type="Proteomes" id="UP000007266"/>
    </source>
</evidence>
<dbReference type="GO" id="GO:0001228">
    <property type="term" value="F:DNA-binding transcription activator activity, RNA polymerase II-specific"/>
    <property type="evidence" value="ECO:0007669"/>
    <property type="project" value="UniProtKB-ARBA"/>
</dbReference>
<dbReference type="GO" id="GO:0048935">
    <property type="term" value="P:peripheral nervous system neuron development"/>
    <property type="evidence" value="ECO:0007669"/>
    <property type="project" value="UniProtKB-ARBA"/>
</dbReference>
<gene>
    <name evidence="2" type="primary">AUGUSTUS-3.0.2_07697</name>
    <name evidence="2" type="ORF">TcasGA2_TC007697</name>
</gene>
<dbReference type="GO" id="GO:0045087">
    <property type="term" value="P:innate immune response"/>
    <property type="evidence" value="ECO:0000318"/>
    <property type="project" value="GO_Central"/>
</dbReference>
<feature type="domain" description="RHD" evidence="1">
    <location>
        <begin position="60"/>
        <end position="239"/>
    </location>
</feature>
<dbReference type="FunFam" id="2.60.40.10:FF:000046">
    <property type="entry name" value="Nuclear factor NF-kappa-B p105 subunit"/>
    <property type="match status" value="1"/>
</dbReference>
<dbReference type="InterPro" id="IPR011539">
    <property type="entry name" value="RHD_DNA_bind_dom"/>
</dbReference>
<dbReference type="InterPro" id="IPR032397">
    <property type="entry name" value="RHD_dimer"/>
</dbReference>
<dbReference type="GO" id="GO:0008063">
    <property type="term" value="P:Toll signaling pathway"/>
    <property type="evidence" value="ECO:0007669"/>
    <property type="project" value="UniProtKB-ARBA"/>
</dbReference>
<dbReference type="PhylomeDB" id="D2A1Y9"/>
<dbReference type="InterPro" id="IPR013783">
    <property type="entry name" value="Ig-like_fold"/>
</dbReference>
<dbReference type="GO" id="GO:0038061">
    <property type="term" value="P:non-canonical NF-kappaB signal transduction"/>
    <property type="evidence" value="ECO:0000318"/>
    <property type="project" value="GO_Central"/>
</dbReference>
<dbReference type="PANTHER" id="PTHR24169">
    <property type="entry name" value="NUCLEAR FACTOR NF-KAPPA-B PROTEIN"/>
    <property type="match status" value="1"/>
</dbReference>
<dbReference type="Pfam" id="PF00554">
    <property type="entry name" value="RHD_DNA_bind"/>
    <property type="match status" value="1"/>
</dbReference>
<accession>D2A1Y9</accession>
<dbReference type="InterPro" id="IPR033926">
    <property type="entry name" value="IPT_NFkappaB"/>
</dbReference>
<dbReference type="InterPro" id="IPR037059">
    <property type="entry name" value="RHD_DNA_bind_dom_sf"/>
</dbReference>
<protein>
    <submittedName>
        <fullName evidence="2">Dorsal</fullName>
    </submittedName>
</protein>
<dbReference type="AlphaFoldDB" id="D2A1Y9"/>
<dbReference type="EMBL" id="KQ971338">
    <property type="protein sequence ID" value="EFA02850.1"/>
    <property type="molecule type" value="Genomic_DNA"/>
</dbReference>
<dbReference type="Proteomes" id="UP000007266">
    <property type="component" value="Linkage group 4"/>
</dbReference>
<dbReference type="eggNOG" id="ENOG502QQS6">
    <property type="taxonomic scope" value="Eukaryota"/>
</dbReference>
<name>D2A1Y9_TRICA</name>
<evidence type="ECO:0000259" key="1">
    <source>
        <dbReference type="PROSITE" id="PS50254"/>
    </source>
</evidence>
<dbReference type="GO" id="GO:0005654">
    <property type="term" value="C:nucleoplasm"/>
    <property type="evidence" value="ECO:0007669"/>
    <property type="project" value="UniProtKB-ARBA"/>
</dbReference>
<dbReference type="PROSITE" id="PS50254">
    <property type="entry name" value="REL_2"/>
    <property type="match status" value="1"/>
</dbReference>
<dbReference type="GO" id="GO:0006954">
    <property type="term" value="P:inflammatory response"/>
    <property type="evidence" value="ECO:0000318"/>
    <property type="project" value="GO_Central"/>
</dbReference>
<dbReference type="SMART" id="SM00429">
    <property type="entry name" value="IPT"/>
    <property type="match status" value="1"/>
</dbReference>
<dbReference type="GO" id="GO:0000978">
    <property type="term" value="F:RNA polymerase II cis-regulatory region sequence-specific DNA binding"/>
    <property type="evidence" value="ECO:0000318"/>
    <property type="project" value="GO_Central"/>
</dbReference>
<dbReference type="Gene3D" id="2.60.40.10">
    <property type="entry name" value="Immunoglobulins"/>
    <property type="match status" value="1"/>
</dbReference>
<reference evidence="2 3" key="1">
    <citation type="journal article" date="2008" name="Nature">
        <title>The genome of the model beetle and pest Tribolium castaneum.</title>
        <authorList>
            <consortium name="Tribolium Genome Sequencing Consortium"/>
            <person name="Richards S."/>
            <person name="Gibbs R.A."/>
            <person name="Weinstock G.M."/>
            <person name="Brown S.J."/>
            <person name="Denell R."/>
            <person name="Beeman R.W."/>
            <person name="Gibbs R."/>
            <person name="Beeman R.W."/>
            <person name="Brown S.J."/>
            <person name="Bucher G."/>
            <person name="Friedrich M."/>
            <person name="Grimmelikhuijzen C.J."/>
            <person name="Klingler M."/>
            <person name="Lorenzen M."/>
            <person name="Richards S."/>
            <person name="Roth S."/>
            <person name="Schroder R."/>
            <person name="Tautz D."/>
            <person name="Zdobnov E.M."/>
            <person name="Muzny D."/>
            <person name="Gibbs R.A."/>
            <person name="Weinstock G.M."/>
            <person name="Attaway T."/>
            <person name="Bell S."/>
            <person name="Buhay C.J."/>
            <person name="Chandrabose M.N."/>
            <person name="Chavez D."/>
            <person name="Clerk-Blankenburg K.P."/>
            <person name="Cree A."/>
            <person name="Dao M."/>
            <person name="Davis C."/>
            <person name="Chacko J."/>
            <person name="Dinh H."/>
            <person name="Dugan-Rocha S."/>
            <person name="Fowler G."/>
            <person name="Garner T.T."/>
            <person name="Garnes J."/>
            <person name="Gnirke A."/>
            <person name="Hawes A."/>
            <person name="Hernandez J."/>
            <person name="Hines S."/>
            <person name="Holder M."/>
            <person name="Hume J."/>
            <person name="Jhangiani S.N."/>
            <person name="Joshi V."/>
            <person name="Khan Z.M."/>
            <person name="Jackson L."/>
            <person name="Kovar C."/>
            <person name="Kowis A."/>
            <person name="Lee S."/>
            <person name="Lewis L.R."/>
            <person name="Margolis J."/>
            <person name="Morgan M."/>
            <person name="Nazareth L.V."/>
            <person name="Nguyen N."/>
            <person name="Okwuonu G."/>
            <person name="Parker D."/>
            <person name="Richards S."/>
            <person name="Ruiz S.J."/>
            <person name="Santibanez J."/>
            <person name="Savard J."/>
            <person name="Scherer S.E."/>
            <person name="Schneider B."/>
            <person name="Sodergren E."/>
            <person name="Tautz D."/>
            <person name="Vattahil S."/>
            <person name="Villasana D."/>
            <person name="White C.S."/>
            <person name="Wright R."/>
            <person name="Park Y."/>
            <person name="Beeman R.W."/>
            <person name="Lord J."/>
            <person name="Oppert B."/>
            <person name="Lorenzen M."/>
            <person name="Brown S."/>
            <person name="Wang L."/>
            <person name="Savard J."/>
            <person name="Tautz D."/>
            <person name="Richards S."/>
            <person name="Weinstock G."/>
            <person name="Gibbs R.A."/>
            <person name="Liu Y."/>
            <person name="Worley K."/>
            <person name="Weinstock G."/>
            <person name="Elsik C.G."/>
            <person name="Reese J.T."/>
            <person name="Elhaik E."/>
            <person name="Landan G."/>
            <person name="Graur D."/>
            <person name="Arensburger P."/>
            <person name="Atkinson P."/>
            <person name="Beeman R.W."/>
            <person name="Beidler J."/>
            <person name="Brown S.J."/>
            <person name="Demuth J.P."/>
            <person name="Drury D.W."/>
            <person name="Du Y.Z."/>
            <person name="Fujiwara H."/>
            <person name="Lorenzen M."/>
            <person name="Maselli V."/>
            <person name="Osanai M."/>
            <person name="Park Y."/>
            <person name="Robertson H.M."/>
            <person name="Tu Z."/>
            <person name="Wang J.J."/>
            <person name="Wang S."/>
            <person name="Richards S."/>
            <person name="Song H."/>
            <person name="Zhang L."/>
            <person name="Sodergren E."/>
            <person name="Werner D."/>
            <person name="Stanke M."/>
            <person name="Morgenstern B."/>
            <person name="Solovyev V."/>
            <person name="Kosarev P."/>
            <person name="Brown G."/>
            <person name="Chen H.C."/>
            <person name="Ermolaeva O."/>
            <person name="Hlavina W."/>
            <person name="Kapustin Y."/>
            <person name="Kiryutin B."/>
            <person name="Kitts P."/>
            <person name="Maglott D."/>
            <person name="Pruitt K."/>
            <person name="Sapojnikov V."/>
            <person name="Souvorov A."/>
            <person name="Mackey A.J."/>
            <person name="Waterhouse R.M."/>
            <person name="Wyder S."/>
            <person name="Zdobnov E.M."/>
            <person name="Zdobnov E.M."/>
            <person name="Wyder S."/>
            <person name="Kriventseva E.V."/>
            <person name="Kadowaki T."/>
            <person name="Bork P."/>
            <person name="Aranda M."/>
            <person name="Bao R."/>
            <person name="Beermann A."/>
            <person name="Berns N."/>
            <person name="Bolognesi R."/>
            <person name="Bonneton F."/>
            <person name="Bopp D."/>
            <person name="Brown S.J."/>
            <person name="Bucher G."/>
            <person name="Butts T."/>
            <person name="Chaumot A."/>
            <person name="Denell R.E."/>
            <person name="Ferrier D.E."/>
            <person name="Friedrich M."/>
            <person name="Gordon C.M."/>
            <person name="Jindra M."/>
            <person name="Klingler M."/>
            <person name="Lan Q."/>
            <person name="Lattorff H.M."/>
            <person name="Laudet V."/>
            <person name="von Levetsow C."/>
            <person name="Liu Z."/>
            <person name="Lutz R."/>
            <person name="Lynch J.A."/>
            <person name="da Fonseca R.N."/>
            <person name="Posnien N."/>
            <person name="Reuter R."/>
            <person name="Roth S."/>
            <person name="Savard J."/>
            <person name="Schinko J.B."/>
            <person name="Schmitt C."/>
            <person name="Schoppmeier M."/>
            <person name="Schroder R."/>
            <person name="Shippy T.D."/>
            <person name="Simonnet F."/>
            <person name="Marques-Souza H."/>
            <person name="Tautz D."/>
            <person name="Tomoyasu Y."/>
            <person name="Trauner J."/>
            <person name="Van der Zee M."/>
            <person name="Vervoort M."/>
            <person name="Wittkopp N."/>
            <person name="Wimmer E.A."/>
            <person name="Yang X."/>
            <person name="Jones A.K."/>
            <person name="Sattelle D.B."/>
            <person name="Ebert P.R."/>
            <person name="Nelson D."/>
            <person name="Scott J.G."/>
            <person name="Beeman R.W."/>
            <person name="Muthukrishnan S."/>
            <person name="Kramer K.J."/>
            <person name="Arakane Y."/>
            <person name="Beeman R.W."/>
            <person name="Zhu Q."/>
            <person name="Hogenkamp D."/>
            <person name="Dixit R."/>
            <person name="Oppert B."/>
            <person name="Jiang H."/>
            <person name="Zou Z."/>
            <person name="Marshall J."/>
            <person name="Elpidina E."/>
            <person name="Vinokurov K."/>
            <person name="Oppert C."/>
            <person name="Zou Z."/>
            <person name="Evans J."/>
            <person name="Lu Z."/>
            <person name="Zhao P."/>
            <person name="Sumathipala N."/>
            <person name="Altincicek B."/>
            <person name="Vilcinskas A."/>
            <person name="Williams M."/>
            <person name="Hultmark D."/>
            <person name="Hetru C."/>
            <person name="Jiang H."/>
            <person name="Grimmelikhuijzen C.J."/>
            <person name="Hauser F."/>
            <person name="Cazzamali G."/>
            <person name="Williamson M."/>
            <person name="Park Y."/>
            <person name="Li B."/>
            <person name="Tanaka Y."/>
            <person name="Predel R."/>
            <person name="Neupert S."/>
            <person name="Schachtner J."/>
            <person name="Verleyen P."/>
            <person name="Raible F."/>
            <person name="Bork P."/>
            <person name="Friedrich M."/>
            <person name="Walden K.K."/>
            <person name="Robertson H.M."/>
            <person name="Angeli S."/>
            <person name="Foret S."/>
            <person name="Bucher G."/>
            <person name="Schuetz S."/>
            <person name="Maleszka R."/>
            <person name="Wimmer E.A."/>
            <person name="Beeman R.W."/>
            <person name="Lorenzen M."/>
            <person name="Tomoyasu Y."/>
            <person name="Miller S.C."/>
            <person name="Grossmann D."/>
            <person name="Bucher G."/>
        </authorList>
    </citation>
    <scope>NUCLEOTIDE SEQUENCE [LARGE SCALE GENOMIC DNA]</scope>
    <source>
        <strain evidence="2 3">Georgia GA2</strain>
    </source>
</reference>
<sequence length="556" mass="62131">MDENHLEQTLENAGMPDESINISDVIEVIETDPDFHESTMFNGGGEIPQNIIQQQPQQARRRAFVKIIEQPASKALRFRYECEGRSAGSIPGASSTPENKTFPSIQVMGYQGRAVVVVSCVTKDEPFRPHPHNLVGREGCKKGVCTMEINSDTMCVTFSNLGIQCVKKKDIESALRLREEIKVDPFMTGFSHRNQPTSIDLNAVRLCFQVFLEGERRGKFTVPLTPVVSEPIYDKKAMSDLMIVKLSHCNSYVDGGRNEIILLCEKVAKEDIQVRFFEEKNGKVVWEGFGDFQPSQVHKQTAICFKAPRYHTLDITEPVKVFIQLRRPSDGATSEALPFELLPLDSEPGMLKRKRQKYHDPSQLLRHVEESDKQRTHQPFLLNIPSEGIKVEPRDKAPSPYGGQMFEAPIPNVSPHYVAPTPPEAPLFQNVLPPIGGMMNWNMPSTSVVGDMLNMNWNPSAQNDLSGVNLSETPSGISSLLNLDNQQLELKPIDLNSGDLSMLETNNLSETFTQNLSLMDESEGRQEPNMTDSLTRLANSALDNICQASDMYKGAP</sequence>
<dbReference type="Pfam" id="PF16179">
    <property type="entry name" value="RHD_dimer"/>
    <property type="match status" value="1"/>
</dbReference>
<dbReference type="InterPro" id="IPR011363">
    <property type="entry name" value="Dif"/>
</dbReference>
<evidence type="ECO:0000313" key="2">
    <source>
        <dbReference type="EMBL" id="EFA02850.1"/>
    </source>
</evidence>
<dbReference type="GO" id="GO:0034097">
    <property type="term" value="P:response to cytokine"/>
    <property type="evidence" value="ECO:0000318"/>
    <property type="project" value="GO_Central"/>
</dbReference>
<dbReference type="PRINTS" id="PR00057">
    <property type="entry name" value="NFKBTNSCPFCT"/>
</dbReference>
<dbReference type="InterPro" id="IPR014756">
    <property type="entry name" value="Ig_E-set"/>
</dbReference>
<dbReference type="STRING" id="7070.D2A1Y9"/>
<dbReference type="GO" id="GO:0035206">
    <property type="term" value="P:regulation of hemocyte proliferation"/>
    <property type="evidence" value="ECO:0007669"/>
    <property type="project" value="UniProtKB-ARBA"/>
</dbReference>
<dbReference type="InterPro" id="IPR030492">
    <property type="entry name" value="RHD_CS"/>
</dbReference>
<dbReference type="GO" id="GO:0005634">
    <property type="term" value="C:nucleus"/>
    <property type="evidence" value="ECO:0000318"/>
    <property type="project" value="GO_Central"/>
</dbReference>
<dbReference type="InParanoid" id="D2A1Y9"/>
<dbReference type="HOGENOM" id="CLU_004343_4_1_1"/>
<keyword evidence="3" id="KW-1185">Reference proteome</keyword>
<dbReference type="SUPFAM" id="SSF49417">
    <property type="entry name" value="p53-like transcription factors"/>
    <property type="match status" value="1"/>
</dbReference>
<dbReference type="InterPro" id="IPR000451">
    <property type="entry name" value="NFkB/Dor"/>
</dbReference>
<dbReference type="PIRSF" id="PIRSF001716">
    <property type="entry name" value="Dorsal"/>
    <property type="match status" value="1"/>
</dbReference>
<dbReference type="OMA" id="MPDESIN"/>
<dbReference type="CDD" id="cd07887">
    <property type="entry name" value="RHD-n_Dorsal_Dif"/>
    <property type="match status" value="1"/>
</dbReference>
<dbReference type="FunFam" id="2.60.40.340:FF:000006">
    <property type="entry name" value="Dorsal isoform 1-B"/>
    <property type="match status" value="1"/>
</dbReference>
<reference evidence="2 3" key="2">
    <citation type="journal article" date="2010" name="Nucleic Acids Res.">
        <title>BeetleBase in 2010: revisions to provide comprehensive genomic information for Tribolium castaneum.</title>
        <authorList>
            <person name="Kim H.S."/>
            <person name="Murphy T."/>
            <person name="Xia J."/>
            <person name="Caragea D."/>
            <person name="Park Y."/>
            <person name="Beeman R.W."/>
            <person name="Lorenzen M.D."/>
            <person name="Butcher S."/>
            <person name="Manak J.R."/>
            <person name="Brown S.J."/>
        </authorList>
    </citation>
    <scope>GENOME REANNOTATION</scope>
    <source>
        <strain evidence="2 3">Georgia GA2</strain>
    </source>
</reference>
<dbReference type="PROSITE" id="PS01204">
    <property type="entry name" value="REL_1"/>
    <property type="match status" value="1"/>
</dbReference>
<dbReference type="GO" id="GO:0005737">
    <property type="term" value="C:cytoplasm"/>
    <property type="evidence" value="ECO:0000318"/>
    <property type="project" value="GO_Central"/>
</dbReference>
<dbReference type="GO" id="GO:0002225">
    <property type="term" value="P:positive regulation of antimicrobial peptide production"/>
    <property type="evidence" value="ECO:0007669"/>
    <property type="project" value="UniProtKB-ARBA"/>
</dbReference>
<dbReference type="InterPro" id="IPR002909">
    <property type="entry name" value="IPT_dom"/>
</dbReference>
<dbReference type="SUPFAM" id="SSF81296">
    <property type="entry name" value="E set domains"/>
    <property type="match status" value="1"/>
</dbReference>
<organism evidence="2 3">
    <name type="scientific">Tribolium castaneum</name>
    <name type="common">Red flour beetle</name>
    <dbReference type="NCBI Taxonomy" id="7070"/>
    <lineage>
        <taxon>Eukaryota</taxon>
        <taxon>Metazoa</taxon>
        <taxon>Ecdysozoa</taxon>
        <taxon>Arthropoda</taxon>
        <taxon>Hexapoda</taxon>
        <taxon>Insecta</taxon>
        <taxon>Pterygota</taxon>
        <taxon>Neoptera</taxon>
        <taxon>Endopterygota</taxon>
        <taxon>Coleoptera</taxon>
        <taxon>Polyphaga</taxon>
        <taxon>Cucujiformia</taxon>
        <taxon>Tenebrionidae</taxon>
        <taxon>Tenebrionidae incertae sedis</taxon>
        <taxon>Tribolium</taxon>
    </lineage>
</organism>
<dbReference type="GO" id="GO:0045944">
    <property type="term" value="P:positive regulation of transcription by RNA polymerase II"/>
    <property type="evidence" value="ECO:0000318"/>
    <property type="project" value="GO_Central"/>
</dbReference>
<dbReference type="Gene3D" id="2.60.40.340">
    <property type="entry name" value="Rel homology domain (RHD), DNA-binding domain"/>
    <property type="match status" value="1"/>
</dbReference>
<dbReference type="GO" id="GO:0000981">
    <property type="term" value="F:DNA-binding transcription factor activity, RNA polymerase II-specific"/>
    <property type="evidence" value="ECO:0000318"/>
    <property type="project" value="GO_Central"/>
</dbReference>
<dbReference type="CDD" id="cd01177">
    <property type="entry name" value="IPT_NFkappaB"/>
    <property type="match status" value="1"/>
</dbReference>
<dbReference type="PANTHER" id="PTHR24169:SF25">
    <property type="entry name" value="DORSAL-RELATED IMMUNITY FACTOR DIF-RELATED"/>
    <property type="match status" value="1"/>
</dbReference>
<dbReference type="GO" id="GO:0007249">
    <property type="term" value="P:canonical NF-kappaB signal transduction"/>
    <property type="evidence" value="ECO:0000318"/>
    <property type="project" value="GO_Central"/>
</dbReference>